<dbReference type="Proteomes" id="UP000593560">
    <property type="component" value="Unassembled WGS sequence"/>
</dbReference>
<gene>
    <name evidence="1" type="ORF">Gohar_021617</name>
</gene>
<keyword evidence="2" id="KW-1185">Reference proteome</keyword>
<sequence>MGVVRVGDWSAICYQVLGKVLDKFSGNWIHMKWLEDNFSHVDNSSSEVERQQFARAFIL</sequence>
<evidence type="ECO:0000313" key="2">
    <source>
        <dbReference type="Proteomes" id="UP000593560"/>
    </source>
</evidence>
<dbReference type="AlphaFoldDB" id="A0A7J9IF13"/>
<evidence type="ECO:0000313" key="1">
    <source>
        <dbReference type="EMBL" id="MBA0820712.1"/>
    </source>
</evidence>
<protein>
    <submittedName>
        <fullName evidence="1">Uncharacterized protein</fullName>
    </submittedName>
</protein>
<proteinExistence type="predicted"/>
<name>A0A7J9IF13_9ROSI</name>
<dbReference type="OrthoDB" id="986792at2759"/>
<comment type="caution">
    <text evidence="1">The sequence shown here is derived from an EMBL/GenBank/DDBJ whole genome shotgun (WGS) entry which is preliminary data.</text>
</comment>
<organism evidence="1 2">
    <name type="scientific">Gossypium harknessii</name>
    <dbReference type="NCBI Taxonomy" id="34285"/>
    <lineage>
        <taxon>Eukaryota</taxon>
        <taxon>Viridiplantae</taxon>
        <taxon>Streptophyta</taxon>
        <taxon>Embryophyta</taxon>
        <taxon>Tracheophyta</taxon>
        <taxon>Spermatophyta</taxon>
        <taxon>Magnoliopsida</taxon>
        <taxon>eudicotyledons</taxon>
        <taxon>Gunneridae</taxon>
        <taxon>Pentapetalae</taxon>
        <taxon>rosids</taxon>
        <taxon>malvids</taxon>
        <taxon>Malvales</taxon>
        <taxon>Malvaceae</taxon>
        <taxon>Malvoideae</taxon>
        <taxon>Gossypium</taxon>
    </lineage>
</organism>
<accession>A0A7J9IF13</accession>
<reference evidence="1 2" key="1">
    <citation type="journal article" date="2019" name="Genome Biol. Evol.">
        <title>Insights into the evolution of the New World diploid cottons (Gossypium, subgenus Houzingenia) based on genome sequencing.</title>
        <authorList>
            <person name="Grover C.E."/>
            <person name="Arick M.A. 2nd"/>
            <person name="Thrash A."/>
            <person name="Conover J.L."/>
            <person name="Sanders W.S."/>
            <person name="Peterson D.G."/>
            <person name="Frelichowski J.E."/>
            <person name="Scheffler J.A."/>
            <person name="Scheffler B.E."/>
            <person name="Wendel J.F."/>
        </authorList>
    </citation>
    <scope>NUCLEOTIDE SEQUENCE [LARGE SCALE GENOMIC DNA]</scope>
    <source>
        <strain evidence="1">0</strain>
        <tissue evidence="1">Leaf</tissue>
    </source>
</reference>
<dbReference type="EMBL" id="JABFAD010341363">
    <property type="protein sequence ID" value="MBA0820712.1"/>
    <property type="molecule type" value="Genomic_DNA"/>
</dbReference>